<evidence type="ECO:0000256" key="3">
    <source>
        <dbReference type="ARBA" id="ARBA00023125"/>
    </source>
</evidence>
<dbReference type="RefSeq" id="WP_145033337.1">
    <property type="nucleotide sequence ID" value="NZ_CP036271.1"/>
</dbReference>
<dbReference type="NCBIfam" id="TIGR02937">
    <property type="entry name" value="sigma70-ECF"/>
    <property type="match status" value="1"/>
</dbReference>
<evidence type="ECO:0000256" key="1">
    <source>
        <dbReference type="ARBA" id="ARBA00023015"/>
    </source>
</evidence>
<name>A0A517SJB6_9PLAN</name>
<reference evidence="7 8" key="1">
    <citation type="submission" date="2019-02" db="EMBL/GenBank/DDBJ databases">
        <title>Deep-cultivation of Planctomycetes and their phenomic and genomic characterization uncovers novel biology.</title>
        <authorList>
            <person name="Wiegand S."/>
            <person name="Jogler M."/>
            <person name="Boedeker C."/>
            <person name="Pinto D."/>
            <person name="Vollmers J."/>
            <person name="Rivas-Marin E."/>
            <person name="Kohn T."/>
            <person name="Peeters S.H."/>
            <person name="Heuer A."/>
            <person name="Rast P."/>
            <person name="Oberbeckmann S."/>
            <person name="Bunk B."/>
            <person name="Jeske O."/>
            <person name="Meyerdierks A."/>
            <person name="Storesund J.E."/>
            <person name="Kallscheuer N."/>
            <person name="Luecker S."/>
            <person name="Lage O.M."/>
            <person name="Pohl T."/>
            <person name="Merkel B.J."/>
            <person name="Hornburger P."/>
            <person name="Mueller R.-W."/>
            <person name="Bruemmer F."/>
            <person name="Labrenz M."/>
            <person name="Spormann A.M."/>
            <person name="Op den Camp H."/>
            <person name="Overmann J."/>
            <person name="Amann R."/>
            <person name="Jetten M.S.M."/>
            <person name="Mascher T."/>
            <person name="Medema M.H."/>
            <person name="Devos D.P."/>
            <person name="Kaster A.-K."/>
            <person name="Ovreas L."/>
            <person name="Rohde M."/>
            <person name="Galperin M.Y."/>
            <person name="Jogler C."/>
        </authorList>
    </citation>
    <scope>NUCLEOTIDE SEQUENCE [LARGE SCALE GENOMIC DNA]</scope>
    <source>
        <strain evidence="7 8">Pan44</strain>
    </source>
</reference>
<dbReference type="InterPro" id="IPR007627">
    <property type="entry name" value="RNA_pol_sigma70_r2"/>
</dbReference>
<evidence type="ECO:0000259" key="5">
    <source>
        <dbReference type="Pfam" id="PF04542"/>
    </source>
</evidence>
<keyword evidence="4" id="KW-0804">Transcription</keyword>
<dbReference type="InterPro" id="IPR014284">
    <property type="entry name" value="RNA_pol_sigma-70_dom"/>
</dbReference>
<sequence length="237" mass="26856">MEAIARAYRHVASRNSRDQLIVDHLEFVRHVLGRIVSGLPKGIDCENLEAAGVLGLVEAAGQFDAARGVAFKTYSFPRIRGAILDELRRNCPLPQQMLQRWSVIRRAAGGTTSLPDSEILAQRTGLSIDEIDECMEAIRLTRPESWREEMSSGGVYHRVDPAEGIEKADQSRLLADAIEQLPRTDRLVVSMYHLDDMRLKEIGEVLNLSESRVSRILSRAEQRLRDSMRRREVRRLA</sequence>
<proteinExistence type="predicted"/>
<dbReference type="KEGG" id="ccos:Pan44_42720"/>
<dbReference type="GO" id="GO:0003677">
    <property type="term" value="F:DNA binding"/>
    <property type="evidence" value="ECO:0007669"/>
    <property type="project" value="UniProtKB-KW"/>
</dbReference>
<dbReference type="Proteomes" id="UP000315700">
    <property type="component" value="Chromosome"/>
</dbReference>
<dbReference type="PANTHER" id="PTHR30385">
    <property type="entry name" value="SIGMA FACTOR F FLAGELLAR"/>
    <property type="match status" value="1"/>
</dbReference>
<dbReference type="SUPFAM" id="SSF88946">
    <property type="entry name" value="Sigma2 domain of RNA polymerase sigma factors"/>
    <property type="match status" value="1"/>
</dbReference>
<gene>
    <name evidence="7" type="primary">fliA_4</name>
    <name evidence="7" type="ORF">Pan44_42720</name>
</gene>
<evidence type="ECO:0000313" key="7">
    <source>
        <dbReference type="EMBL" id="QDT56220.1"/>
    </source>
</evidence>
<dbReference type="EMBL" id="CP036271">
    <property type="protein sequence ID" value="QDT56220.1"/>
    <property type="molecule type" value="Genomic_DNA"/>
</dbReference>
<dbReference type="GO" id="GO:0016987">
    <property type="term" value="F:sigma factor activity"/>
    <property type="evidence" value="ECO:0007669"/>
    <property type="project" value="UniProtKB-KW"/>
</dbReference>
<dbReference type="InterPro" id="IPR007630">
    <property type="entry name" value="RNA_pol_sigma70_r4"/>
</dbReference>
<dbReference type="Gene3D" id="1.20.140.160">
    <property type="match status" value="1"/>
</dbReference>
<feature type="domain" description="RNA polymerase sigma-70 region 4" evidence="6">
    <location>
        <begin position="177"/>
        <end position="225"/>
    </location>
</feature>
<dbReference type="InterPro" id="IPR013325">
    <property type="entry name" value="RNA_pol_sigma_r2"/>
</dbReference>
<protein>
    <submittedName>
        <fullName evidence="7">RNA polymerase sigma factor FliA</fullName>
    </submittedName>
</protein>
<dbReference type="GO" id="GO:0006352">
    <property type="term" value="P:DNA-templated transcription initiation"/>
    <property type="evidence" value="ECO:0007669"/>
    <property type="project" value="InterPro"/>
</dbReference>
<dbReference type="InterPro" id="IPR013324">
    <property type="entry name" value="RNA_pol_sigma_r3/r4-like"/>
</dbReference>
<keyword evidence="3" id="KW-0238">DNA-binding</keyword>
<keyword evidence="2" id="KW-0731">Sigma factor</keyword>
<dbReference type="OrthoDB" id="9799825at2"/>
<evidence type="ECO:0000256" key="2">
    <source>
        <dbReference type="ARBA" id="ARBA00023082"/>
    </source>
</evidence>
<dbReference type="CDD" id="cd06171">
    <property type="entry name" value="Sigma70_r4"/>
    <property type="match status" value="1"/>
</dbReference>
<evidence type="ECO:0000313" key="8">
    <source>
        <dbReference type="Proteomes" id="UP000315700"/>
    </source>
</evidence>
<accession>A0A517SJB6</accession>
<dbReference type="AlphaFoldDB" id="A0A517SJB6"/>
<dbReference type="Pfam" id="PF04545">
    <property type="entry name" value="Sigma70_r4"/>
    <property type="match status" value="1"/>
</dbReference>
<keyword evidence="1" id="KW-0805">Transcription regulation</keyword>
<evidence type="ECO:0000259" key="6">
    <source>
        <dbReference type="Pfam" id="PF04545"/>
    </source>
</evidence>
<dbReference type="InParanoid" id="A0A517SJB6"/>
<feature type="domain" description="RNA polymerase sigma-70 region 2" evidence="5">
    <location>
        <begin position="20"/>
        <end position="90"/>
    </location>
</feature>
<dbReference type="PANTHER" id="PTHR30385:SF7">
    <property type="entry name" value="RNA POLYMERASE SIGMA FACTOR FLIA"/>
    <property type="match status" value="1"/>
</dbReference>
<keyword evidence="8" id="KW-1185">Reference proteome</keyword>
<organism evidence="7 8">
    <name type="scientific">Caulifigura coniformis</name>
    <dbReference type="NCBI Taxonomy" id="2527983"/>
    <lineage>
        <taxon>Bacteria</taxon>
        <taxon>Pseudomonadati</taxon>
        <taxon>Planctomycetota</taxon>
        <taxon>Planctomycetia</taxon>
        <taxon>Planctomycetales</taxon>
        <taxon>Planctomycetaceae</taxon>
        <taxon>Caulifigura</taxon>
    </lineage>
</organism>
<evidence type="ECO:0000256" key="4">
    <source>
        <dbReference type="ARBA" id="ARBA00023163"/>
    </source>
</evidence>
<dbReference type="Pfam" id="PF04542">
    <property type="entry name" value="Sigma70_r2"/>
    <property type="match status" value="1"/>
</dbReference>
<dbReference type="SUPFAM" id="SSF88659">
    <property type="entry name" value="Sigma3 and sigma4 domains of RNA polymerase sigma factors"/>
    <property type="match status" value="1"/>
</dbReference>
<dbReference type="Gene3D" id="1.10.1740.10">
    <property type="match status" value="1"/>
</dbReference>